<evidence type="ECO:0000256" key="2">
    <source>
        <dbReference type="ARBA" id="ARBA00022840"/>
    </source>
</evidence>
<reference evidence="7 8" key="1">
    <citation type="submission" date="2020-03" db="EMBL/GenBank/DDBJ databases">
        <title>Sequencing the genomes of 1000 actinobacteria strains.</title>
        <authorList>
            <person name="Klenk H.-P."/>
        </authorList>
    </citation>
    <scope>NUCLEOTIDE SEQUENCE [LARGE SCALE GENOMIC DNA]</scope>
    <source>
        <strain evidence="7 8">DSM 18964</strain>
    </source>
</reference>
<gene>
    <name evidence="7" type="ORF">BKA07_001704</name>
</gene>
<evidence type="ECO:0000256" key="3">
    <source>
        <dbReference type="PROSITE-ProRule" id="PRU00289"/>
    </source>
</evidence>
<evidence type="ECO:0000313" key="7">
    <source>
        <dbReference type="EMBL" id="NJC56669.1"/>
    </source>
</evidence>
<dbReference type="InterPro" id="IPR027417">
    <property type="entry name" value="P-loop_NTPase"/>
</dbReference>
<evidence type="ECO:0000313" key="8">
    <source>
        <dbReference type="Proteomes" id="UP000576792"/>
    </source>
</evidence>
<feature type="domain" description="FtsK" evidence="6">
    <location>
        <begin position="517"/>
        <end position="700"/>
    </location>
</feature>
<keyword evidence="5" id="KW-0472">Membrane</keyword>
<keyword evidence="1 3" id="KW-0547">Nucleotide-binding</keyword>
<dbReference type="Pfam" id="PF01580">
    <property type="entry name" value="FtsK_SpoIIIE"/>
    <property type="match status" value="2"/>
</dbReference>
<feature type="binding site" evidence="3">
    <location>
        <begin position="535"/>
        <end position="542"/>
    </location>
    <ligand>
        <name>ATP</name>
        <dbReference type="ChEBI" id="CHEBI:30616"/>
    </ligand>
</feature>
<name>A0A846RSD5_9MICO</name>
<dbReference type="GO" id="GO:0005524">
    <property type="term" value="F:ATP binding"/>
    <property type="evidence" value="ECO:0007669"/>
    <property type="project" value="UniProtKB-UniRule"/>
</dbReference>
<feature type="region of interest" description="Disordered" evidence="4">
    <location>
        <begin position="193"/>
        <end position="212"/>
    </location>
</feature>
<evidence type="ECO:0000259" key="6">
    <source>
        <dbReference type="PROSITE" id="PS50901"/>
    </source>
</evidence>
<feature type="compositionally biased region" description="Pro residues" evidence="4">
    <location>
        <begin position="787"/>
        <end position="801"/>
    </location>
</feature>
<dbReference type="RefSeq" id="WP_167950514.1">
    <property type="nucleotide sequence ID" value="NZ_BAAAPQ010000025.1"/>
</dbReference>
<dbReference type="InterPro" id="IPR002543">
    <property type="entry name" value="FtsK_dom"/>
</dbReference>
<protein>
    <recommendedName>
        <fullName evidence="6">FtsK domain-containing protein</fullName>
    </recommendedName>
</protein>
<sequence>MKTLGLVHRIDANANIRTDVLEADSQQLVLDVFRTVFGPVLASADLITGNLLPGESTAPEDIGSCDDAIRAVRTATWGRWQALNPVTLLGASSLHRGSGTATVCVLAGPDCGFTIGIDPRAPLLSRVSRPESVAIVDPCMSRRSTPLELGPAREQTFASLGTTVFSPTAPTLPWSRNAHVHHEAASTPAFGGRAPAHPRRGPTHVAPAPVDDPRPAKPPQWWAFLIPIAIGGVLALVTGMWWFLLFSATAPISGYVSFAMEKRRFARESAQCAIDRRHAIETAHEQVTTLIVEHEHLLQTAPGLCLGFGPVLSPITIAEVLQNDIDHLDGAVVVEDVPIRIDPRTTSVTVTGDHEQLRRMALSWLADPSYDWGPSHELLSLPELQGSRFDHEFAPPGAAAGDSRIVLSLSDQDSTATLRLEAPADTAAISLSLGSLAQARTADSSAAGGPVPGRSLIAALMPPGRFLSLERRQVSRAGVERLPNHGLGDLYQDTPQAIRHRWERDAPQPATIGRGADGDVSIDLFGDGPHALVAGTTGSGKSILLQTWLLAMALEHPPRRLRFVLIDFKGGATFAPLEDLPHTDSVLDDFDSATAFRALVSVRAEITRRERLLADHGCSDVLELEDPPPRLVVVIDEFHALMATHPKAADLLEHLTAMGRSLGVHLILATQRPLGVVTAHMKANINIRVCLRVRDDADSFDVIGVSDAAQLPLDSPGAACLDSGTSIVSFRVAVPTADPSAAETIHRPRLRRWDPGQGLPTQRGINGIRVANLEAAAREADDRAKTPSPPIRPVVLPPLPGPDEIGAPSTSHSTDGGRAVTGIVDIPNHQSQSEWSYSPAVDGSAVVVGTDPTVIAPVLERMAVSAARTHRVVALGRIATVLDWAEIGCGMDTGWRFHATLDHLTRGSDTEDRPDTIVVCSNWNEFIDSMDHHAAGEAERLLKHASGLGLTFLLAGCRSTTNPGTAFSTQVIFPPSAGGDGLTVGLSRQRFVGTWPTYRAVLISPSAHEAGGDGADVQMIPHRPCPNGAAGEDARRCGFEPRWHGLGESSLSALPGAPQREPRSRSIALGLDAFGGLVGWDPARDGPVLTVRGSPQSGKTDISVMLRQMCSAASSGTCRELAVHDDAHLEEPPESFDLLDGGTHVVTMPVRFTPGYGSPLAKAQGLGPMLILGSHGRQDLSNLGLLRLPPLDGEPGTAWFVTEQRAQAVRLFPAEYFPAFVGKRSPAAFESPLEPRLSANPQEAP</sequence>
<proteinExistence type="predicted"/>
<keyword evidence="2 3" id="KW-0067">ATP-binding</keyword>
<dbReference type="CDD" id="cd01127">
    <property type="entry name" value="TrwB_TraG_TraD_VirD4"/>
    <property type="match status" value="1"/>
</dbReference>
<keyword evidence="8" id="KW-1185">Reference proteome</keyword>
<evidence type="ECO:0000256" key="1">
    <source>
        <dbReference type="ARBA" id="ARBA00022741"/>
    </source>
</evidence>
<comment type="caution">
    <text evidence="7">The sequence shown here is derived from an EMBL/GenBank/DDBJ whole genome shotgun (WGS) entry which is preliminary data.</text>
</comment>
<dbReference type="Gene3D" id="3.40.50.300">
    <property type="entry name" value="P-loop containing nucleotide triphosphate hydrolases"/>
    <property type="match status" value="1"/>
</dbReference>
<dbReference type="AlphaFoldDB" id="A0A846RSD5"/>
<dbReference type="Proteomes" id="UP000576792">
    <property type="component" value="Unassembled WGS sequence"/>
</dbReference>
<feature type="transmembrane region" description="Helical" evidence="5">
    <location>
        <begin position="221"/>
        <end position="244"/>
    </location>
</feature>
<feature type="region of interest" description="Disordered" evidence="4">
    <location>
        <begin position="776"/>
        <end position="820"/>
    </location>
</feature>
<accession>A0A846RSD5</accession>
<dbReference type="EMBL" id="JAATJN010000001">
    <property type="protein sequence ID" value="NJC56669.1"/>
    <property type="molecule type" value="Genomic_DNA"/>
</dbReference>
<feature type="compositionally biased region" description="Basic and acidic residues" evidence="4">
    <location>
        <begin position="776"/>
        <end position="785"/>
    </location>
</feature>
<dbReference type="SUPFAM" id="SSF52540">
    <property type="entry name" value="P-loop containing nucleoside triphosphate hydrolases"/>
    <property type="match status" value="1"/>
</dbReference>
<dbReference type="InterPro" id="IPR050206">
    <property type="entry name" value="FtsK/SpoIIIE/SftA"/>
</dbReference>
<dbReference type="PANTHER" id="PTHR22683">
    <property type="entry name" value="SPORULATION PROTEIN RELATED"/>
    <property type="match status" value="1"/>
</dbReference>
<keyword evidence="5" id="KW-0812">Transmembrane</keyword>
<keyword evidence="5" id="KW-1133">Transmembrane helix</keyword>
<dbReference type="PROSITE" id="PS50901">
    <property type="entry name" value="FTSK"/>
    <property type="match status" value="1"/>
</dbReference>
<dbReference type="GO" id="GO:0003677">
    <property type="term" value="F:DNA binding"/>
    <property type="evidence" value="ECO:0007669"/>
    <property type="project" value="InterPro"/>
</dbReference>
<organism evidence="7 8">
    <name type="scientific">Brevibacterium marinum</name>
    <dbReference type="NCBI Taxonomy" id="418643"/>
    <lineage>
        <taxon>Bacteria</taxon>
        <taxon>Bacillati</taxon>
        <taxon>Actinomycetota</taxon>
        <taxon>Actinomycetes</taxon>
        <taxon>Micrococcales</taxon>
        <taxon>Brevibacteriaceae</taxon>
        <taxon>Brevibacterium</taxon>
    </lineage>
</organism>
<dbReference type="PANTHER" id="PTHR22683:SF1">
    <property type="entry name" value="TYPE VII SECRETION SYSTEM PROTEIN ESSC"/>
    <property type="match status" value="1"/>
</dbReference>
<evidence type="ECO:0000256" key="5">
    <source>
        <dbReference type="SAM" id="Phobius"/>
    </source>
</evidence>
<evidence type="ECO:0000256" key="4">
    <source>
        <dbReference type="SAM" id="MobiDB-lite"/>
    </source>
</evidence>